<dbReference type="CDD" id="cd04672">
    <property type="entry name" value="NUDIX_CDP-Chase_like"/>
    <property type="match status" value="1"/>
</dbReference>
<dbReference type="Pfam" id="PF00293">
    <property type="entry name" value="NUDIX"/>
    <property type="match status" value="1"/>
</dbReference>
<keyword evidence="3" id="KW-1185">Reference proteome</keyword>
<dbReference type="InterPro" id="IPR015797">
    <property type="entry name" value="NUDIX_hydrolase-like_dom_sf"/>
</dbReference>
<gene>
    <name evidence="2" type="ORF">F0145_11215</name>
</gene>
<dbReference type="AlphaFoldDB" id="A0A5M6DGB3"/>
<reference evidence="2 3" key="1">
    <citation type="submission" date="2019-09" db="EMBL/GenBank/DDBJ databases">
        <title>Genome sequence and assembly of Adhaeribacter sp.</title>
        <authorList>
            <person name="Chhetri G."/>
        </authorList>
    </citation>
    <scope>NUCLEOTIDE SEQUENCE [LARGE SCALE GENOMIC DNA]</scope>
    <source>
        <strain evidence="2 3">DK36</strain>
    </source>
</reference>
<dbReference type="Gene3D" id="6.10.250.1120">
    <property type="match status" value="1"/>
</dbReference>
<dbReference type="InterPro" id="IPR000086">
    <property type="entry name" value="NUDIX_hydrolase_dom"/>
</dbReference>
<proteinExistence type="predicted"/>
<evidence type="ECO:0000313" key="3">
    <source>
        <dbReference type="Proteomes" id="UP000323426"/>
    </source>
</evidence>
<dbReference type="SUPFAM" id="SSF55811">
    <property type="entry name" value="Nudix"/>
    <property type="match status" value="1"/>
</dbReference>
<name>A0A5M6DGB3_9BACT</name>
<dbReference type="InterPro" id="IPR059176">
    <property type="entry name" value="UDP-X_N"/>
</dbReference>
<accession>A0A5M6DGB3</accession>
<dbReference type="PANTHER" id="PTHR43736:SF1">
    <property type="entry name" value="DIHYDRONEOPTERIN TRIPHOSPHATE DIPHOSPHATASE"/>
    <property type="match status" value="1"/>
</dbReference>
<protein>
    <submittedName>
        <fullName evidence="2">NUDIX hydrolase</fullName>
    </submittedName>
</protein>
<organism evidence="2 3">
    <name type="scientific">Adhaeribacter rhizoryzae</name>
    <dbReference type="NCBI Taxonomy" id="2607907"/>
    <lineage>
        <taxon>Bacteria</taxon>
        <taxon>Pseudomonadati</taxon>
        <taxon>Bacteroidota</taxon>
        <taxon>Cytophagia</taxon>
        <taxon>Cytophagales</taxon>
        <taxon>Hymenobacteraceae</taxon>
        <taxon>Adhaeribacter</taxon>
    </lineage>
</organism>
<evidence type="ECO:0000313" key="2">
    <source>
        <dbReference type="EMBL" id="KAA5546453.1"/>
    </source>
</evidence>
<keyword evidence="2" id="KW-0378">Hydrolase</keyword>
<dbReference type="Gene3D" id="3.90.79.10">
    <property type="entry name" value="Nucleoside Triphosphate Pyrophosphohydrolase"/>
    <property type="match status" value="1"/>
</dbReference>
<evidence type="ECO:0000259" key="1">
    <source>
        <dbReference type="PROSITE" id="PS51462"/>
    </source>
</evidence>
<sequence>MPAHPWLEFAKRVQALAQAGLTYAENSYDQERYQELSDISVAMLAELTGEEVPRIKELFTNEIGYQTPKTDVRAVVFQEGKILMVREKIDNCWSLPGGWADVGFSPGEVAVKETREEAGLEVKPVKILAVLDKKYHPHPPSPYHTYKIFIQCEIIGGSLQQGSETLAVEYFNSTELPELSTERGTASQVQLMFEFLDNPDKATIFD</sequence>
<comment type="caution">
    <text evidence="2">The sequence shown here is derived from an EMBL/GenBank/DDBJ whole genome shotgun (WGS) entry which is preliminary data.</text>
</comment>
<dbReference type="GO" id="GO:0016787">
    <property type="term" value="F:hydrolase activity"/>
    <property type="evidence" value="ECO:0007669"/>
    <property type="project" value="UniProtKB-KW"/>
</dbReference>
<dbReference type="PANTHER" id="PTHR43736">
    <property type="entry name" value="ADP-RIBOSE PYROPHOSPHATASE"/>
    <property type="match status" value="1"/>
</dbReference>
<feature type="domain" description="Nudix hydrolase" evidence="1">
    <location>
        <begin position="67"/>
        <end position="193"/>
    </location>
</feature>
<dbReference type="RefSeq" id="WP_150088500.1">
    <property type="nucleotide sequence ID" value="NZ_VWSF01000007.1"/>
</dbReference>
<dbReference type="Proteomes" id="UP000323426">
    <property type="component" value="Unassembled WGS sequence"/>
</dbReference>
<dbReference type="Pfam" id="PF12535">
    <property type="entry name" value="Nudix_N"/>
    <property type="match status" value="1"/>
</dbReference>
<dbReference type="EMBL" id="VWSF01000007">
    <property type="protein sequence ID" value="KAA5546453.1"/>
    <property type="molecule type" value="Genomic_DNA"/>
</dbReference>
<dbReference type="PROSITE" id="PS51462">
    <property type="entry name" value="NUDIX"/>
    <property type="match status" value="1"/>
</dbReference>